<dbReference type="Pfam" id="PF00644">
    <property type="entry name" value="PARP"/>
    <property type="match status" value="1"/>
</dbReference>
<dbReference type="SMART" id="SM00212">
    <property type="entry name" value="UBCc"/>
    <property type="match status" value="1"/>
</dbReference>
<evidence type="ECO:0000256" key="3">
    <source>
        <dbReference type="ARBA" id="ARBA00022695"/>
    </source>
</evidence>
<evidence type="ECO:0000256" key="2">
    <source>
        <dbReference type="ARBA" id="ARBA00022679"/>
    </source>
</evidence>
<comment type="caution">
    <text evidence="7">The sequence shown here is derived from an EMBL/GenBank/DDBJ whole genome shotgun (WGS) entry which is preliminary data.</text>
</comment>
<evidence type="ECO:0000256" key="5">
    <source>
        <dbReference type="SAM" id="MobiDB-lite"/>
    </source>
</evidence>
<keyword evidence="4" id="KW-0520">NAD</keyword>
<keyword evidence="3" id="KW-0548">Nucleotidyltransferase</keyword>
<dbReference type="InterPro" id="IPR016135">
    <property type="entry name" value="UBQ-conjugating_enzyme/RWD"/>
</dbReference>
<dbReference type="SUPFAM" id="SSF54495">
    <property type="entry name" value="UBC-like"/>
    <property type="match status" value="1"/>
</dbReference>
<feature type="domain" description="UBC core" evidence="6">
    <location>
        <begin position="1042"/>
        <end position="1215"/>
    </location>
</feature>
<proteinExistence type="predicted"/>
<feature type="compositionally biased region" description="Basic and acidic residues" evidence="5">
    <location>
        <begin position="938"/>
        <end position="952"/>
    </location>
</feature>
<evidence type="ECO:0000313" key="8">
    <source>
        <dbReference type="Proteomes" id="UP001251528"/>
    </source>
</evidence>
<dbReference type="AlphaFoldDB" id="A0AAJ0CT59"/>
<name>A0AAJ0CT59_9HYPO</name>
<dbReference type="GO" id="GO:0003950">
    <property type="term" value="F:NAD+ poly-ADP-ribosyltransferase activity"/>
    <property type="evidence" value="ECO:0007669"/>
    <property type="project" value="InterPro"/>
</dbReference>
<dbReference type="Proteomes" id="UP001251528">
    <property type="component" value="Unassembled WGS sequence"/>
</dbReference>
<accession>A0AAJ0CT59</accession>
<feature type="compositionally biased region" description="Polar residues" evidence="5">
    <location>
        <begin position="988"/>
        <end position="1000"/>
    </location>
</feature>
<feature type="region of interest" description="Disordered" evidence="5">
    <location>
        <begin position="920"/>
        <end position="1013"/>
    </location>
</feature>
<dbReference type="Pfam" id="PF00179">
    <property type="entry name" value="UQ_con"/>
    <property type="match status" value="1"/>
</dbReference>
<dbReference type="InterPro" id="IPR012317">
    <property type="entry name" value="Poly(ADP-ribose)pol_cat_dom"/>
</dbReference>
<keyword evidence="2" id="KW-0808">Transferase</keyword>
<keyword evidence="1" id="KW-0328">Glycosyltransferase</keyword>
<dbReference type="Gene3D" id="3.10.110.10">
    <property type="entry name" value="Ubiquitin Conjugating Enzyme"/>
    <property type="match status" value="1"/>
</dbReference>
<dbReference type="Gene3D" id="3.90.228.10">
    <property type="match status" value="1"/>
</dbReference>
<dbReference type="InterPro" id="IPR051838">
    <property type="entry name" value="ARTD_PARP"/>
</dbReference>
<organism evidence="7 8">
    <name type="scientific">Conoideocrella luteorostrata</name>
    <dbReference type="NCBI Taxonomy" id="1105319"/>
    <lineage>
        <taxon>Eukaryota</taxon>
        <taxon>Fungi</taxon>
        <taxon>Dikarya</taxon>
        <taxon>Ascomycota</taxon>
        <taxon>Pezizomycotina</taxon>
        <taxon>Sordariomycetes</taxon>
        <taxon>Hypocreomycetidae</taxon>
        <taxon>Hypocreales</taxon>
        <taxon>Clavicipitaceae</taxon>
        <taxon>Conoideocrella</taxon>
    </lineage>
</organism>
<dbReference type="GO" id="GO:0016779">
    <property type="term" value="F:nucleotidyltransferase activity"/>
    <property type="evidence" value="ECO:0007669"/>
    <property type="project" value="UniProtKB-KW"/>
</dbReference>
<dbReference type="SUPFAM" id="SSF56399">
    <property type="entry name" value="ADP-ribosylation"/>
    <property type="match status" value="1"/>
</dbReference>
<sequence>MSANAKAFFADLATAKASQFDRVSGVRRGDSDGEVSFKYHNDLLEGPLEIQVLATGKHSTPQTATPFFEADPRVDITSYPVESKFMVFTASDNCDANIVDYLERISASTKGCRLQDAIQAVSTKLTARVDDAQPDSDTFEDQGLGADDGDFDCDIDGFEPIEAVNDEYYGFTEMTSTDLVYTTTIQRNIGELKRMHSGLKAAQSAGLTVTVFTAETSTSVEIASLSIRVSKLGLPSAVLSAWGLEMTDYLVLLIRFSGPYPDPETLLATSSRFSQVQYRFGRCKVSQPSGKCARLAFDSELSLPEGPKTRSSQAQPEHTFHSIYMSNTINVLLNEHFAKLLKLRRKLNCTWDAAQVRLSEQERCHLSKTEVTSQLPSEIESFDICQDPPISKQAPLELQVDHAMEEEDKLSFPLVAMQFALHRLCKCTEFCMVCHKRLESEFESLKPYVCSNALCLYQYLSLGLGPSLEHEVINSPYVVDLLISFFYGGLKLDKLREIPRGLALKAPVIGVSNSMLRIECCLKSNLFEIPRNTESQHATQSMFRLHEGDWVLVMIRIMGEFQKVTCRVNNQVEANVYSFEMINVAVNPIDVLDADRIIMLPNDVPGGREEWYPACLIPYTCDPDDMSLAQQKSALRHLLDCTPSVLAMRTYLMESSRRKLLCWNRLNRSAISLVRWIVASNTSYFVQEGAVPAATEEGRATPPAVDDGSVAARTIEGLDDHWMQFRFARGSPEKENTFSNEVQKMCINNCAPQKEYPTLFAWHGSPIGNWHSIIRTGLDFSSHAHGRSYGNGVYFSSQMAVSMAFAGSTLASAASRGTQRYDCWPLSDLRVSSAISICEIVNRPDLFVSTSPHFVVDKIEWIQCRYLLLKVNPTVAALKNPLFASTCPSSASYMNQDPGAVIMGMNGQPLKIPSGATRIVQQQEEHTKSAYASPTGGEIHDYEQDGSEKGDDLDVLIEGLEDTNSGTRRRKRQRSPSLSGHDSIPGSPLSSATDAGQCTKSNEDPLFIPAKPKDEPCFRPGTLDLSSLPQLPNPGWAVSSRSALKTLNREIKELFKTQEQTEAAALGWYVDIPKVSNLFQWIVELHTFDAELPLAKDMVKRSCTSIVLEVRFGSEFPMSPPFVRIIRPRFLSYIQGGGGHVTAGGAICSEMLTNSGWSPAMTMEKVFLQVRLGLCDTDRPARLDMSPSGSNDYGIGEAVDAYQRAARAHGWSIPEDLKHINTAWREI</sequence>
<dbReference type="InterPro" id="IPR000608">
    <property type="entry name" value="UBC"/>
</dbReference>
<evidence type="ECO:0000313" key="7">
    <source>
        <dbReference type="EMBL" id="KAK2598125.1"/>
    </source>
</evidence>
<dbReference type="PROSITE" id="PS50127">
    <property type="entry name" value="UBC_2"/>
    <property type="match status" value="1"/>
</dbReference>
<protein>
    <recommendedName>
        <fullName evidence="6">UBC core domain-containing protein</fullName>
    </recommendedName>
</protein>
<evidence type="ECO:0000259" key="6">
    <source>
        <dbReference type="PROSITE" id="PS50127"/>
    </source>
</evidence>
<dbReference type="FunFam" id="3.10.110.10:FF:000107">
    <property type="entry name" value="Ubiquitin conjugating enzyme, putative"/>
    <property type="match status" value="1"/>
</dbReference>
<keyword evidence="8" id="KW-1185">Reference proteome</keyword>
<reference evidence="7" key="1">
    <citation type="submission" date="2023-06" db="EMBL/GenBank/DDBJ databases">
        <title>Conoideocrella luteorostrata (Hypocreales: Clavicipitaceae), a potential biocontrol fungus for elongate hemlock scale in United States Christmas tree production areas.</title>
        <authorList>
            <person name="Barrett H."/>
            <person name="Lovett B."/>
            <person name="Macias A.M."/>
            <person name="Stajich J.E."/>
            <person name="Kasson M.T."/>
        </authorList>
    </citation>
    <scope>NUCLEOTIDE SEQUENCE</scope>
    <source>
        <strain evidence="7">ARSEF 14590</strain>
    </source>
</reference>
<dbReference type="PANTHER" id="PTHR21328">
    <property type="entry name" value="POLY ADP-RIBOSE POLYMERASE FAMILY, MEMBER PARP"/>
    <property type="match status" value="1"/>
</dbReference>
<dbReference type="CDD" id="cd23802">
    <property type="entry name" value="UBCc_UBE2Q"/>
    <property type="match status" value="1"/>
</dbReference>
<gene>
    <name evidence="7" type="ORF">QQS21_005757</name>
</gene>
<evidence type="ECO:0000256" key="4">
    <source>
        <dbReference type="ARBA" id="ARBA00023027"/>
    </source>
</evidence>
<dbReference type="EMBL" id="JASWJB010000099">
    <property type="protein sequence ID" value="KAK2598125.1"/>
    <property type="molecule type" value="Genomic_DNA"/>
</dbReference>
<evidence type="ECO:0000256" key="1">
    <source>
        <dbReference type="ARBA" id="ARBA00022676"/>
    </source>
</evidence>